<dbReference type="PANTHER" id="PTHR23517:SF15">
    <property type="entry name" value="PROTON-DEPENDENT OLIGOPEPTIDE FAMILY TRANSPORT PROTEIN"/>
    <property type="match status" value="1"/>
</dbReference>
<keyword evidence="9" id="KW-1185">Reference proteome</keyword>
<keyword evidence="6 7" id="KW-0472">Membrane</keyword>
<feature type="transmembrane region" description="Helical" evidence="7">
    <location>
        <begin position="405"/>
        <end position="431"/>
    </location>
</feature>
<evidence type="ECO:0000256" key="4">
    <source>
        <dbReference type="ARBA" id="ARBA00022692"/>
    </source>
</evidence>
<dbReference type="GO" id="GO:0005886">
    <property type="term" value="C:plasma membrane"/>
    <property type="evidence" value="ECO:0007669"/>
    <property type="project" value="UniProtKB-SubCell"/>
</dbReference>
<dbReference type="NCBIfam" id="TIGR00924">
    <property type="entry name" value="yjdL_sub1_fam"/>
    <property type="match status" value="1"/>
</dbReference>
<gene>
    <name evidence="8" type="ordered locus">Sros_3675</name>
</gene>
<keyword evidence="3" id="KW-1003">Cell membrane</keyword>
<feature type="transmembrane region" description="Helical" evidence="7">
    <location>
        <begin position="342"/>
        <end position="364"/>
    </location>
</feature>
<feature type="transmembrane region" description="Helical" evidence="7">
    <location>
        <begin position="443"/>
        <end position="464"/>
    </location>
</feature>
<dbReference type="GO" id="GO:1904680">
    <property type="term" value="F:peptide transmembrane transporter activity"/>
    <property type="evidence" value="ECO:0007669"/>
    <property type="project" value="InterPro"/>
</dbReference>
<dbReference type="OrthoDB" id="9772725at2"/>
<evidence type="ECO:0000256" key="6">
    <source>
        <dbReference type="ARBA" id="ARBA00023136"/>
    </source>
</evidence>
<accession>D2AS76</accession>
<dbReference type="STRING" id="479432.Sros_3675"/>
<keyword evidence="5 7" id="KW-1133">Transmembrane helix</keyword>
<dbReference type="GO" id="GO:0015833">
    <property type="term" value="P:peptide transport"/>
    <property type="evidence" value="ECO:0007669"/>
    <property type="project" value="InterPro"/>
</dbReference>
<dbReference type="InterPro" id="IPR000109">
    <property type="entry name" value="POT_fam"/>
</dbReference>
<evidence type="ECO:0000256" key="5">
    <source>
        <dbReference type="ARBA" id="ARBA00022989"/>
    </source>
</evidence>
<dbReference type="SUPFAM" id="SSF103473">
    <property type="entry name" value="MFS general substrate transporter"/>
    <property type="match status" value="2"/>
</dbReference>
<feature type="transmembrane region" description="Helical" evidence="7">
    <location>
        <begin position="265"/>
        <end position="286"/>
    </location>
</feature>
<dbReference type="InterPro" id="IPR005279">
    <property type="entry name" value="Dipep/tripep_permease"/>
</dbReference>
<dbReference type="eggNOG" id="COG3104">
    <property type="taxonomic scope" value="Bacteria"/>
</dbReference>
<dbReference type="Proteomes" id="UP000002029">
    <property type="component" value="Chromosome"/>
</dbReference>
<evidence type="ECO:0000256" key="2">
    <source>
        <dbReference type="ARBA" id="ARBA00022448"/>
    </source>
</evidence>
<comment type="subcellular location">
    <subcellularLocation>
        <location evidence="1">Cell membrane</location>
        <topology evidence="1">Multi-pass membrane protein</topology>
    </subcellularLocation>
</comment>
<dbReference type="KEGG" id="sro:Sros_3675"/>
<dbReference type="EMBL" id="CP001814">
    <property type="protein sequence ID" value="ACZ86603.1"/>
    <property type="molecule type" value="Genomic_DNA"/>
</dbReference>
<reference evidence="8 9" key="1">
    <citation type="journal article" date="2010" name="Stand. Genomic Sci.">
        <title>Complete genome sequence of Streptosporangium roseum type strain (NI 9100).</title>
        <authorList>
            <person name="Nolan M."/>
            <person name="Sikorski J."/>
            <person name="Jando M."/>
            <person name="Lucas S."/>
            <person name="Lapidus A."/>
            <person name="Glavina Del Rio T."/>
            <person name="Chen F."/>
            <person name="Tice H."/>
            <person name="Pitluck S."/>
            <person name="Cheng J.F."/>
            <person name="Chertkov O."/>
            <person name="Sims D."/>
            <person name="Meincke L."/>
            <person name="Brettin T."/>
            <person name="Han C."/>
            <person name="Detter J.C."/>
            <person name="Bruce D."/>
            <person name="Goodwin L."/>
            <person name="Land M."/>
            <person name="Hauser L."/>
            <person name="Chang Y.J."/>
            <person name="Jeffries C.D."/>
            <person name="Ivanova N."/>
            <person name="Mavromatis K."/>
            <person name="Mikhailova N."/>
            <person name="Chen A."/>
            <person name="Palaniappan K."/>
            <person name="Chain P."/>
            <person name="Rohde M."/>
            <person name="Goker M."/>
            <person name="Bristow J."/>
            <person name="Eisen J.A."/>
            <person name="Markowitz V."/>
            <person name="Hugenholtz P."/>
            <person name="Kyrpides N.C."/>
            <person name="Klenk H.P."/>
        </authorList>
    </citation>
    <scope>NUCLEOTIDE SEQUENCE [LARGE SCALE GENOMIC DNA]</scope>
    <source>
        <strain evidence="9">ATCC 12428 / DSM 43021 / JCM 3005 / NI 9100</strain>
    </source>
</reference>
<feature type="transmembrane region" description="Helical" evidence="7">
    <location>
        <begin position="298"/>
        <end position="322"/>
    </location>
</feature>
<keyword evidence="2" id="KW-0813">Transport</keyword>
<sequence length="520" mass="53779">MSSQRSGTGSPGESHDAADRYDGAVSVRAMPRWYVTLFATDALERFGFYGMQAILVLYAAAPRSTGGLGLARADAAALFGAWIGLMFILSMAGGWAGDRLLGQRPALLAGCVFSGIGYLLLAIPTGVMTAVGLCVLAIGGGLFKPNHQAMINLMFGGSRGRESGISLMYVGVQVSALLAPLVTAFLGERVSWHLAFSVAALAVIATGVVFASTGAQFHGIGARPARPLTPGERRVLLTRTSATGAVLAGLLVVMALAGVLSPTTAIAITGVLTVIVPPVGYLVLYRNPELGVADRRRLRAFLAVLLGSTLFWMIIAHAASLLNLFARDHVDLDVAGFTVPAGWLQAVTPMFILVLAPMIASVLPRIGGRRHVAIKFATGLLLVGGGFLVMSVAAALAAGDTRISPLWLIVVYLTHACGEVVVAAVSISALADVLPRPFMGRVVGVYWLFAALGGGLGSGVVRLSEVVPETAYYLGLGLVAVLVGLGFLLRRAALSRALATDDHVDATVGGSGPLASSTEV</sequence>
<name>D2AS76_STRRD</name>
<feature type="transmembrane region" description="Helical" evidence="7">
    <location>
        <begin position="75"/>
        <end position="96"/>
    </location>
</feature>
<feature type="transmembrane region" description="Helical" evidence="7">
    <location>
        <begin position="376"/>
        <end position="399"/>
    </location>
</feature>
<feature type="transmembrane region" description="Helical" evidence="7">
    <location>
        <begin position="46"/>
        <end position="63"/>
    </location>
</feature>
<dbReference type="Pfam" id="PF00854">
    <property type="entry name" value="PTR2"/>
    <property type="match status" value="1"/>
</dbReference>
<evidence type="ECO:0000256" key="1">
    <source>
        <dbReference type="ARBA" id="ARBA00004651"/>
    </source>
</evidence>
<keyword evidence="4 7" id="KW-0812">Transmembrane</keyword>
<evidence type="ECO:0000256" key="3">
    <source>
        <dbReference type="ARBA" id="ARBA00022475"/>
    </source>
</evidence>
<evidence type="ECO:0000256" key="7">
    <source>
        <dbReference type="SAM" id="Phobius"/>
    </source>
</evidence>
<dbReference type="Gene3D" id="1.20.1250.20">
    <property type="entry name" value="MFS general substrate transporter like domains"/>
    <property type="match status" value="1"/>
</dbReference>
<feature type="transmembrane region" description="Helical" evidence="7">
    <location>
        <begin position="470"/>
        <end position="489"/>
    </location>
</feature>
<proteinExistence type="predicted"/>
<protein>
    <submittedName>
        <fullName evidence="8">Dipeptide/tripeptide permease-like protein</fullName>
    </submittedName>
</protein>
<dbReference type="InterPro" id="IPR036259">
    <property type="entry name" value="MFS_trans_sf"/>
</dbReference>
<dbReference type="PANTHER" id="PTHR23517">
    <property type="entry name" value="RESISTANCE PROTEIN MDTM, PUTATIVE-RELATED-RELATED"/>
    <property type="match status" value="1"/>
</dbReference>
<feature type="transmembrane region" description="Helical" evidence="7">
    <location>
        <begin position="192"/>
        <end position="215"/>
    </location>
</feature>
<evidence type="ECO:0000313" key="8">
    <source>
        <dbReference type="EMBL" id="ACZ86603.1"/>
    </source>
</evidence>
<feature type="transmembrane region" description="Helical" evidence="7">
    <location>
        <begin position="236"/>
        <end position="259"/>
    </location>
</feature>
<organism evidence="8 9">
    <name type="scientific">Streptosporangium roseum (strain ATCC 12428 / DSM 43021 / JCM 3005 / KCTC 9067 / NCIMB 10171 / NRRL 2505 / NI 9100)</name>
    <dbReference type="NCBI Taxonomy" id="479432"/>
    <lineage>
        <taxon>Bacteria</taxon>
        <taxon>Bacillati</taxon>
        <taxon>Actinomycetota</taxon>
        <taxon>Actinomycetes</taxon>
        <taxon>Streptosporangiales</taxon>
        <taxon>Streptosporangiaceae</taxon>
        <taxon>Streptosporangium</taxon>
    </lineage>
</organism>
<dbReference type="AlphaFoldDB" id="D2AS76"/>
<dbReference type="InterPro" id="IPR050171">
    <property type="entry name" value="MFS_Transporters"/>
</dbReference>
<evidence type="ECO:0000313" key="9">
    <source>
        <dbReference type="Proteomes" id="UP000002029"/>
    </source>
</evidence>
<dbReference type="HOGENOM" id="CLU_004790_0_2_11"/>
<feature type="transmembrane region" description="Helical" evidence="7">
    <location>
        <begin position="116"/>
        <end position="143"/>
    </location>
</feature>
<dbReference type="RefSeq" id="WP_012890346.1">
    <property type="nucleotide sequence ID" value="NC_013595.1"/>
</dbReference>
<feature type="transmembrane region" description="Helical" evidence="7">
    <location>
        <begin position="164"/>
        <end position="186"/>
    </location>
</feature>